<proteinExistence type="inferred from homology"/>
<dbReference type="Pfam" id="PF09797">
    <property type="entry name" value="NatB_MDM20"/>
    <property type="match status" value="1"/>
</dbReference>
<evidence type="ECO:0000256" key="1">
    <source>
        <dbReference type="ARBA" id="ARBA00006298"/>
    </source>
</evidence>
<gene>
    <name evidence="4" type="ORF">Ocin01_06392</name>
</gene>
<evidence type="ECO:0000313" key="4">
    <source>
        <dbReference type="EMBL" id="ODN00288.1"/>
    </source>
</evidence>
<keyword evidence="2" id="KW-0802">TPR repeat</keyword>
<accession>A0A1D2N4T9</accession>
<dbReference type="GO" id="GO:0031416">
    <property type="term" value="C:NatB complex"/>
    <property type="evidence" value="ECO:0007669"/>
    <property type="project" value="TreeGrafter"/>
</dbReference>
<comment type="caution">
    <text evidence="4">The sequence shown here is derived from an EMBL/GenBank/DDBJ whole genome shotgun (WGS) entry which is preliminary data.</text>
</comment>
<keyword evidence="5" id="KW-1185">Reference proteome</keyword>
<evidence type="ECO:0000256" key="3">
    <source>
        <dbReference type="SAM" id="MobiDB-lite"/>
    </source>
</evidence>
<sequence>MGPRATVTTNLRTAGQRKQQESHRGGGSGYEKESKFYLCEGLKALALIRMNKTNEARDILKPVLKEVPTDDGTIQALSICYRELDEPVALCSILEAAIKKDQSEELMTHCFMAQVRTNEYTKQHLTAINLYKAERMLIKYIKNPKNQVEENILIMYLETLKKQKKWEDVLTVLKDHGYPPPIWNNDYFYEAYTEAMIELGRNKSLFDYLDACYMKNMDEFHLIERIITLFKTMMKARWVTTLMDELRKSQLRRALADLVYCRGHAKVLDAFNIKWCVRRREDLELACHYGAEKPSFFSDIIGYVKEFGLDKRFLQDIDPDYGQAGYAPVYDSVGKIIRDVNLELVDLVLTDPSVVSPLVRMECAHRCLEKYFMGESAVCSLRTDENLRTKEADYHDMFLVVAASALMQKYDHDYNSGTSQLELVRNTRNGFVAVPGFKTRSTKERIIEIDNDNLREAYKSLSVEGLSLQEPSEAYILRDDNYLIMTAILLMEFGLKQCPYNHSLRIILMKAYNRIGAVDRACKVAQGLDIKHIQYDSLGFMIIWKMLRGGMYPEVTKMLTIAENVYTNYKRESMEHVITAYKYGTFMKVSEFMSFRELLLNSYQYYMVAVEKRFLEFYFASPSEFTQIAKNIQNDIDRDEVLNRSTPFSDNRDFTVFQYLKSEVDLRTLKEASYAKDVLDLQSRTALIFLITDLILLVDNPEFNSIADTRIKMIDETINVIKTNLEERSQLLNRYNDVTFFDGIWPPTRDYFTLGCMEFLLELIAGVKKTITKVEITPLVTMKNLVSGSWKSIRNRLEEFLEDLNILTIGKCFENVHHVAETLTLSCILFYVCIKVMKRQTDGGHSRKKKKASTVSNDDTAIKKKHFESLAEALTSLREHIHQLRAYVSRSMPFKWETVEKQWEGTIGENFRDEVFSKFFGVVHSGIADSYHKQLDQFIRVIDNNTKIISTMEREVMGL</sequence>
<evidence type="ECO:0000313" key="5">
    <source>
        <dbReference type="Proteomes" id="UP000094527"/>
    </source>
</evidence>
<protein>
    <submittedName>
        <fullName evidence="4">N-alpha-acetyltransferase 25, NatB auxiliary subunit</fullName>
    </submittedName>
</protein>
<evidence type="ECO:0000256" key="2">
    <source>
        <dbReference type="ARBA" id="ARBA00022803"/>
    </source>
</evidence>
<dbReference type="OrthoDB" id="1874341at2759"/>
<dbReference type="InterPro" id="IPR019183">
    <property type="entry name" value="NAA25_NatB_aux_su"/>
</dbReference>
<dbReference type="Gene3D" id="1.25.40.1040">
    <property type="match status" value="1"/>
</dbReference>
<dbReference type="AlphaFoldDB" id="A0A1D2N4T9"/>
<feature type="compositionally biased region" description="Polar residues" evidence="3">
    <location>
        <begin position="1"/>
        <end position="17"/>
    </location>
</feature>
<feature type="compositionally biased region" description="Basic and acidic residues" evidence="3">
    <location>
        <begin position="18"/>
        <end position="31"/>
    </location>
</feature>
<dbReference type="STRING" id="48709.A0A1D2N4T9"/>
<dbReference type="Proteomes" id="UP000094527">
    <property type="component" value="Unassembled WGS sequence"/>
</dbReference>
<dbReference type="PANTHER" id="PTHR22767">
    <property type="entry name" value="N-TERMINAL ACETYLTRANSFERASE-RELATED"/>
    <property type="match status" value="1"/>
</dbReference>
<dbReference type="GO" id="GO:0016740">
    <property type="term" value="F:transferase activity"/>
    <property type="evidence" value="ECO:0007669"/>
    <property type="project" value="UniProtKB-KW"/>
</dbReference>
<name>A0A1D2N4T9_ORCCI</name>
<reference evidence="4 5" key="1">
    <citation type="journal article" date="2016" name="Genome Biol. Evol.">
        <title>Gene Family Evolution Reflects Adaptation to Soil Environmental Stressors in the Genome of the Collembolan Orchesella cincta.</title>
        <authorList>
            <person name="Faddeeva-Vakhrusheva A."/>
            <person name="Derks M.F."/>
            <person name="Anvar S.Y."/>
            <person name="Agamennone V."/>
            <person name="Suring W."/>
            <person name="Smit S."/>
            <person name="van Straalen N.M."/>
            <person name="Roelofs D."/>
        </authorList>
    </citation>
    <scope>NUCLEOTIDE SEQUENCE [LARGE SCALE GENOMIC DNA]</scope>
    <source>
        <tissue evidence="4">Mixed pool</tissue>
    </source>
</reference>
<dbReference type="PANTHER" id="PTHR22767:SF3">
    <property type="entry name" value="N-ALPHA-ACETYLTRANSFERASE 25, NATB AUXILIARY SUBUNIT"/>
    <property type="match status" value="1"/>
</dbReference>
<keyword evidence="4" id="KW-0808">Transferase</keyword>
<feature type="region of interest" description="Disordered" evidence="3">
    <location>
        <begin position="1"/>
        <end position="31"/>
    </location>
</feature>
<organism evidence="4 5">
    <name type="scientific">Orchesella cincta</name>
    <name type="common">Springtail</name>
    <name type="synonym">Podura cincta</name>
    <dbReference type="NCBI Taxonomy" id="48709"/>
    <lineage>
        <taxon>Eukaryota</taxon>
        <taxon>Metazoa</taxon>
        <taxon>Ecdysozoa</taxon>
        <taxon>Arthropoda</taxon>
        <taxon>Hexapoda</taxon>
        <taxon>Collembola</taxon>
        <taxon>Entomobryomorpha</taxon>
        <taxon>Entomobryoidea</taxon>
        <taxon>Orchesellidae</taxon>
        <taxon>Orchesellinae</taxon>
        <taxon>Orchesella</taxon>
    </lineage>
</organism>
<dbReference type="EMBL" id="LJIJ01000218">
    <property type="protein sequence ID" value="ODN00288.1"/>
    <property type="molecule type" value="Genomic_DNA"/>
</dbReference>
<comment type="similarity">
    <text evidence="1">Belongs to the MDM20/NAA25 family.</text>
</comment>